<name>A0A432MBW6_9BACT</name>
<evidence type="ECO:0008006" key="4">
    <source>
        <dbReference type="Google" id="ProtNLM"/>
    </source>
</evidence>
<dbReference type="Proteomes" id="UP000280296">
    <property type="component" value="Unassembled WGS sequence"/>
</dbReference>
<protein>
    <recommendedName>
        <fullName evidence="4">DUF2946 domain-containing protein</fullName>
    </recommendedName>
</protein>
<dbReference type="EMBL" id="RYZH01000099">
    <property type="protein sequence ID" value="RUL81322.1"/>
    <property type="molecule type" value="Genomic_DNA"/>
</dbReference>
<dbReference type="RefSeq" id="WP_126728239.1">
    <property type="nucleotide sequence ID" value="NZ_RYZH01000099.1"/>
</dbReference>
<sequence>MSITLRRIFAALLLASYGLISACGLGLHALVDDSHIGAATDCSTDGDLPSPSSPMSDHSDCLICHVAGQGQFLNLPEPIRSGSVAVGAVIVTEPVDLRPPDRLPGDPRAPPMPLA</sequence>
<feature type="region of interest" description="Disordered" evidence="1">
    <location>
        <begin position="96"/>
        <end position="115"/>
    </location>
</feature>
<dbReference type="PROSITE" id="PS51257">
    <property type="entry name" value="PROKAR_LIPOPROTEIN"/>
    <property type="match status" value="1"/>
</dbReference>
<evidence type="ECO:0000313" key="2">
    <source>
        <dbReference type="EMBL" id="RUL81322.1"/>
    </source>
</evidence>
<organism evidence="2 3">
    <name type="scientific">Tautonia sociabilis</name>
    <dbReference type="NCBI Taxonomy" id="2080755"/>
    <lineage>
        <taxon>Bacteria</taxon>
        <taxon>Pseudomonadati</taxon>
        <taxon>Planctomycetota</taxon>
        <taxon>Planctomycetia</taxon>
        <taxon>Isosphaerales</taxon>
        <taxon>Isosphaeraceae</taxon>
        <taxon>Tautonia</taxon>
    </lineage>
</organism>
<accession>A0A432MBW6</accession>
<feature type="compositionally biased region" description="Basic and acidic residues" evidence="1">
    <location>
        <begin position="96"/>
        <end position="105"/>
    </location>
</feature>
<keyword evidence="3" id="KW-1185">Reference proteome</keyword>
<reference evidence="2 3" key="2">
    <citation type="submission" date="2019-01" db="EMBL/GenBank/DDBJ databases">
        <title>Tautonia sociabilis, a novel thermotolerant planctomycete of Isosphaeraceae family, isolated from a 4000 m deep subterranean habitat.</title>
        <authorList>
            <person name="Kovaleva O.L."/>
            <person name="Elcheninov A.G."/>
            <person name="Van Heerden E."/>
            <person name="Toshchakov S.V."/>
            <person name="Novikov A."/>
            <person name="Bonch-Osmolovskaya E.A."/>
            <person name="Kublanov I.V."/>
        </authorList>
    </citation>
    <scope>NUCLEOTIDE SEQUENCE [LARGE SCALE GENOMIC DNA]</scope>
    <source>
        <strain evidence="2 3">GM2012</strain>
    </source>
</reference>
<proteinExistence type="predicted"/>
<reference evidence="2 3" key="1">
    <citation type="submission" date="2018-12" db="EMBL/GenBank/DDBJ databases">
        <authorList>
            <person name="Toschakov S.V."/>
        </authorList>
    </citation>
    <scope>NUCLEOTIDE SEQUENCE [LARGE SCALE GENOMIC DNA]</scope>
    <source>
        <strain evidence="2 3">GM2012</strain>
    </source>
</reference>
<evidence type="ECO:0000256" key="1">
    <source>
        <dbReference type="SAM" id="MobiDB-lite"/>
    </source>
</evidence>
<dbReference type="AlphaFoldDB" id="A0A432MBW6"/>
<comment type="caution">
    <text evidence="2">The sequence shown here is derived from an EMBL/GenBank/DDBJ whole genome shotgun (WGS) entry which is preliminary data.</text>
</comment>
<gene>
    <name evidence="2" type="ORF">TsocGM_25275</name>
</gene>
<evidence type="ECO:0000313" key="3">
    <source>
        <dbReference type="Proteomes" id="UP000280296"/>
    </source>
</evidence>